<dbReference type="AlphaFoldDB" id="V9Z511"/>
<sequence>MDTHGSSFRRRLLIESLTVMAAPASDQTTWLEKHGVVTDEIALDFEHAFRMAERLVEEGLLGRDSLPDLRVIDSIFDGMTRDETTNRWTTAALGSDPGWSAVRELARTVLAREGVDASVLPDIRVVR</sequence>
<organism evidence="1">
    <name type="scientific">Streptomyces sp. F2</name>
    <dbReference type="NCBI Taxonomy" id="317660"/>
    <lineage>
        <taxon>Bacteria</taxon>
        <taxon>Bacillati</taxon>
        <taxon>Actinomycetota</taxon>
        <taxon>Actinomycetes</taxon>
        <taxon>Kitasatosporales</taxon>
        <taxon>Streptomycetaceae</taxon>
        <taxon>Streptomyces</taxon>
    </lineage>
</organism>
<dbReference type="EMBL" id="KF602049">
    <property type="protein sequence ID" value="AHE39622.1"/>
    <property type="molecule type" value="Genomic_DNA"/>
</dbReference>
<name>V9Z511_9ACTN</name>
<keyword evidence="1" id="KW-0614">Plasmid</keyword>
<reference evidence="1" key="1">
    <citation type="submission" date="2013-09" db="EMBL/GenBank/DDBJ databases">
        <title>Complete nucleotide sequence of Streptomyces linear plasmid pFRL4.</title>
        <authorList>
            <person name="Chen Z."/>
            <person name="Fang P."/>
            <person name="Qin Z."/>
        </authorList>
    </citation>
    <scope>NUCLEOTIDE SEQUENCE</scope>
    <source>
        <plasmid evidence="1">pFRL4</plasmid>
    </source>
</reference>
<proteinExistence type="predicted"/>
<accession>V9Z511</accession>
<gene>
    <name evidence="1" type="ORF">pFRL4_389</name>
</gene>
<evidence type="ECO:0000313" key="1">
    <source>
        <dbReference type="EMBL" id="AHE39622.1"/>
    </source>
</evidence>
<protein>
    <submittedName>
        <fullName evidence="1">Uncharacterized protein</fullName>
    </submittedName>
</protein>
<geneLocation type="plasmid" evidence="1">
    <name>pFRL4</name>
</geneLocation>